<dbReference type="GO" id="GO:0005615">
    <property type="term" value="C:extracellular space"/>
    <property type="evidence" value="ECO:0007669"/>
    <property type="project" value="InterPro"/>
</dbReference>
<dbReference type="SUPFAM" id="SSF54403">
    <property type="entry name" value="Cystatin/monellin"/>
    <property type="match status" value="2"/>
</dbReference>
<gene>
    <name evidence="10" type="primary">FETUB</name>
</gene>
<dbReference type="InterPro" id="IPR000010">
    <property type="entry name" value="Cystatin_dom"/>
</dbReference>
<feature type="compositionally biased region" description="Basic and acidic residues" evidence="7">
    <location>
        <begin position="305"/>
        <end position="314"/>
    </location>
</feature>
<accession>G3SVW6</accession>
<sequence length="379" mass="41684">MGLRLLLALCGLATCCRATSVPLVVPEALHLLSRGCNDSDVLAVAGFALKDINKDREDGYVLSLNRVSDVWEHRQDGLGSLFYLTLDVLETDCHVLSKKLWKDCGVRMLHESVYGQCKVAFYVNKPRRVLYLHAYNCTLRPVSRRMIHDTCPDCPAPSTTDLSNPRVLEAATESLAKYNNESTSKQYSLVKITKASTQWVVGPAYFVKYLIKESPCTKSQASSCSLQLSDSKPVGLCKGQLIKTDMKTSVSAECEFFESQVPAPEGENSAAKQGPENLPKEGTASTNPSSKAVPRGSVQYLPDLDDGKPEGSQEKDLHEAFPVQLDLTTNPLGEELDVSFLFLWPVKEKLLVLPFPKRNHRSSECPGPAQMGNPLVLPP</sequence>
<comment type="subcellular location">
    <subcellularLocation>
        <location evidence="1">Secreted</location>
    </subcellularLocation>
</comment>
<dbReference type="InterPro" id="IPR001363">
    <property type="entry name" value="Prot_inh_fetuin_CS"/>
</dbReference>
<dbReference type="SMART" id="SM00043">
    <property type="entry name" value="CY"/>
    <property type="match status" value="2"/>
</dbReference>
<dbReference type="HOGENOM" id="CLU_044085_1_0_1"/>
<dbReference type="GO" id="GO:0007339">
    <property type="term" value="P:binding of sperm to zona pellucida"/>
    <property type="evidence" value="ECO:0007669"/>
    <property type="project" value="Ensembl"/>
</dbReference>
<keyword evidence="11" id="KW-1185">Reference proteome</keyword>
<feature type="region of interest" description="Disordered" evidence="7">
    <location>
        <begin position="261"/>
        <end position="314"/>
    </location>
</feature>
<evidence type="ECO:0000313" key="10">
    <source>
        <dbReference type="Ensembl" id="ENSLAFP00000004410.3"/>
    </source>
</evidence>
<dbReference type="InterPro" id="IPR050735">
    <property type="entry name" value="Kininogen_Fetuin_HRG"/>
</dbReference>
<dbReference type="Pfam" id="PF00031">
    <property type="entry name" value="Cystatin"/>
    <property type="match status" value="2"/>
</dbReference>
<feature type="domain" description="Cystatin fetuin-B-type" evidence="9">
    <location>
        <begin position="25"/>
        <end position="138"/>
    </location>
</feature>
<dbReference type="Proteomes" id="UP000007646">
    <property type="component" value="Unassembled WGS sequence"/>
</dbReference>
<reference evidence="10" key="2">
    <citation type="submission" date="2025-08" db="UniProtKB">
        <authorList>
            <consortium name="Ensembl"/>
        </authorList>
    </citation>
    <scope>IDENTIFICATION</scope>
    <source>
        <strain evidence="10">Isolate ISIS603380</strain>
    </source>
</reference>
<dbReference type="GO" id="GO:0060255">
    <property type="term" value="P:regulation of macromolecule metabolic process"/>
    <property type="evidence" value="ECO:0007669"/>
    <property type="project" value="UniProtKB-ARBA"/>
</dbReference>
<feature type="domain" description="Cystatin fetuin-B-type" evidence="9">
    <location>
        <begin position="149"/>
        <end position="255"/>
    </location>
</feature>
<evidence type="ECO:0000256" key="6">
    <source>
        <dbReference type="ARBA" id="ARBA00023180"/>
    </source>
</evidence>
<feature type="signal peptide" evidence="8">
    <location>
        <begin position="1"/>
        <end position="18"/>
    </location>
</feature>
<proteinExistence type="predicted"/>
<dbReference type="Gene3D" id="3.10.450.10">
    <property type="match status" value="2"/>
</dbReference>
<evidence type="ECO:0000256" key="8">
    <source>
        <dbReference type="SAM" id="SignalP"/>
    </source>
</evidence>
<evidence type="ECO:0000256" key="3">
    <source>
        <dbReference type="ARBA" id="ARBA00022729"/>
    </source>
</evidence>
<dbReference type="InParanoid" id="G3SVW6"/>
<dbReference type="STRING" id="9785.ENSLAFP00000004410"/>
<reference evidence="10 11" key="1">
    <citation type="submission" date="2009-06" db="EMBL/GenBank/DDBJ databases">
        <title>The Genome Sequence of Loxodonta africana (African elephant).</title>
        <authorList>
            <person name="Di Palma F."/>
            <person name="Heiman D."/>
            <person name="Young S."/>
            <person name="Johnson J."/>
            <person name="Lander E.S."/>
            <person name="Lindblad-Toh K."/>
        </authorList>
    </citation>
    <scope>NUCLEOTIDE SEQUENCE [LARGE SCALE GENOMIC DNA]</scope>
    <source>
        <strain evidence="10 11">Isolate ISIS603380</strain>
    </source>
</reference>
<evidence type="ECO:0000256" key="4">
    <source>
        <dbReference type="ARBA" id="ARBA00022737"/>
    </source>
</evidence>
<dbReference type="GO" id="GO:0004869">
    <property type="term" value="F:cysteine-type endopeptidase inhibitor activity"/>
    <property type="evidence" value="ECO:0007669"/>
    <property type="project" value="InterPro"/>
</dbReference>
<keyword evidence="4" id="KW-0677">Repeat</keyword>
<feature type="chain" id="PRO_5003454517" evidence="8">
    <location>
        <begin position="19"/>
        <end position="379"/>
    </location>
</feature>
<dbReference type="FunFam" id="3.10.450.10:FF:000022">
    <property type="entry name" value="Fetuin B"/>
    <property type="match status" value="1"/>
</dbReference>
<feature type="region of interest" description="Disordered" evidence="7">
    <location>
        <begin position="359"/>
        <end position="379"/>
    </location>
</feature>
<protein>
    <submittedName>
        <fullName evidence="10">Fetuin B</fullName>
    </submittedName>
</protein>
<keyword evidence="6" id="KW-0325">Glycoprotein</keyword>
<dbReference type="Ensembl" id="ENSLAFT00000005266.3">
    <property type="protein sequence ID" value="ENSLAFP00000004410.3"/>
    <property type="gene ID" value="ENSLAFG00000005268.3"/>
</dbReference>
<dbReference type="OMA" id="AYNCILR"/>
<reference evidence="10" key="3">
    <citation type="submission" date="2025-09" db="UniProtKB">
        <authorList>
            <consortium name="Ensembl"/>
        </authorList>
    </citation>
    <scope>IDENTIFICATION</scope>
    <source>
        <strain evidence="10">Isolate ISIS603380</strain>
    </source>
</reference>
<evidence type="ECO:0000256" key="2">
    <source>
        <dbReference type="ARBA" id="ARBA00022525"/>
    </source>
</evidence>
<dbReference type="CDD" id="cd00042">
    <property type="entry name" value="CY"/>
    <property type="match status" value="2"/>
</dbReference>
<evidence type="ECO:0000256" key="5">
    <source>
        <dbReference type="ARBA" id="ARBA00023157"/>
    </source>
</evidence>
<dbReference type="InterPro" id="IPR025764">
    <property type="entry name" value="Cystatin_Fetuin_B"/>
</dbReference>
<keyword evidence="3 8" id="KW-0732">Signal</keyword>
<dbReference type="PANTHER" id="PTHR13814">
    <property type="entry name" value="FETUIN"/>
    <property type="match status" value="1"/>
</dbReference>
<evidence type="ECO:0000256" key="1">
    <source>
        <dbReference type="ARBA" id="ARBA00004613"/>
    </source>
</evidence>
<dbReference type="FunFam" id="3.10.450.10:FF:000005">
    <property type="entry name" value="Histidine-rich glycoprotein"/>
    <property type="match status" value="1"/>
</dbReference>
<dbReference type="GO" id="GO:0008191">
    <property type="term" value="F:metalloendopeptidase inhibitor activity"/>
    <property type="evidence" value="ECO:0007669"/>
    <property type="project" value="Ensembl"/>
</dbReference>
<dbReference type="PROSITE" id="PS51530">
    <property type="entry name" value="CYSTATIN_FETUIN_B"/>
    <property type="match status" value="2"/>
</dbReference>
<organism evidence="10 11">
    <name type="scientific">Loxodonta africana</name>
    <name type="common">African elephant</name>
    <dbReference type="NCBI Taxonomy" id="9785"/>
    <lineage>
        <taxon>Eukaryota</taxon>
        <taxon>Metazoa</taxon>
        <taxon>Chordata</taxon>
        <taxon>Craniata</taxon>
        <taxon>Vertebrata</taxon>
        <taxon>Euteleostomi</taxon>
        <taxon>Mammalia</taxon>
        <taxon>Eutheria</taxon>
        <taxon>Afrotheria</taxon>
        <taxon>Proboscidea</taxon>
        <taxon>Elephantidae</taxon>
        <taxon>Loxodonta</taxon>
    </lineage>
</organism>
<dbReference type="eggNOG" id="ENOG502S28K">
    <property type="taxonomic scope" value="Eukaryota"/>
</dbReference>
<name>G3SVW6_LOXAF</name>
<dbReference type="PROSITE" id="PS01255">
    <property type="entry name" value="FETUIN_2"/>
    <property type="match status" value="1"/>
</dbReference>
<keyword evidence="5" id="KW-1015">Disulfide bond</keyword>
<dbReference type="PANTHER" id="PTHR13814:SF10">
    <property type="entry name" value="FETUIN-B"/>
    <property type="match status" value="1"/>
</dbReference>
<evidence type="ECO:0000256" key="7">
    <source>
        <dbReference type="SAM" id="MobiDB-lite"/>
    </source>
</evidence>
<dbReference type="InterPro" id="IPR046350">
    <property type="entry name" value="Cystatin_sf"/>
</dbReference>
<dbReference type="FunCoup" id="G3SVW6">
    <property type="interactions" value="15"/>
</dbReference>
<dbReference type="GeneTree" id="ENSGT00950000182930"/>
<dbReference type="AlphaFoldDB" id="G3SVW6"/>
<keyword evidence="2" id="KW-0964">Secreted</keyword>
<evidence type="ECO:0000313" key="11">
    <source>
        <dbReference type="Proteomes" id="UP000007646"/>
    </source>
</evidence>
<evidence type="ECO:0000259" key="9">
    <source>
        <dbReference type="PROSITE" id="PS51530"/>
    </source>
</evidence>
<dbReference type="PROSITE" id="PS01254">
    <property type="entry name" value="FETUIN_1"/>
    <property type="match status" value="1"/>
</dbReference>